<dbReference type="KEGG" id="nsr:NS506_01586"/>
<organism evidence="3 4">
    <name type="scientific">Nocardia seriolae</name>
    <dbReference type="NCBI Taxonomy" id="37332"/>
    <lineage>
        <taxon>Bacteria</taxon>
        <taxon>Bacillati</taxon>
        <taxon>Actinomycetota</taxon>
        <taxon>Actinomycetes</taxon>
        <taxon>Mycobacteriales</taxon>
        <taxon>Nocardiaceae</taxon>
        <taxon>Nocardia</taxon>
    </lineage>
</organism>
<protein>
    <submittedName>
        <fullName evidence="3">TrmB family transcriptional regulator</fullName>
    </submittedName>
</protein>
<dbReference type="EMBL" id="BBYQ01000059">
    <property type="protein sequence ID" value="GAP29606.1"/>
    <property type="molecule type" value="Genomic_DNA"/>
</dbReference>
<feature type="domain" description="HTH iclR-type" evidence="1">
    <location>
        <begin position="9"/>
        <end position="52"/>
    </location>
</feature>
<proteinExistence type="predicted"/>
<evidence type="ECO:0000313" key="4">
    <source>
        <dbReference type="Proteomes" id="UP000037179"/>
    </source>
</evidence>
<reference evidence="3 4" key="2">
    <citation type="journal article" date="2016" name="Genome Announc.">
        <title>Draft Genome Sequence of Erythromycin- and Oxytetracycline-Sensitive Nocardia seriolae Strain U-1 (NBRC 110359).</title>
        <authorList>
            <person name="Imajoh M."/>
            <person name="Sukeda M."/>
            <person name="Shimizu M."/>
            <person name="Yamane J."/>
            <person name="Ohnishi K."/>
            <person name="Oshima S."/>
        </authorList>
    </citation>
    <scope>NUCLEOTIDE SEQUENCE [LARGE SCALE GENOMIC DNA]</scope>
    <source>
        <strain evidence="3 4">U-1</strain>
    </source>
</reference>
<evidence type="ECO:0000313" key="5">
    <source>
        <dbReference type="Proteomes" id="UP000180166"/>
    </source>
</evidence>
<evidence type="ECO:0000313" key="3">
    <source>
        <dbReference type="EMBL" id="GAP29606.1"/>
    </source>
</evidence>
<evidence type="ECO:0000259" key="1">
    <source>
        <dbReference type="Pfam" id="PF09339"/>
    </source>
</evidence>
<dbReference type="SUPFAM" id="SSF46785">
    <property type="entry name" value="Winged helix' DNA-binding domain"/>
    <property type="match status" value="1"/>
</dbReference>
<dbReference type="GO" id="GO:0003700">
    <property type="term" value="F:DNA-binding transcription factor activity"/>
    <property type="evidence" value="ECO:0007669"/>
    <property type="project" value="InterPro"/>
</dbReference>
<reference evidence="4" key="1">
    <citation type="submission" date="2015-07" db="EMBL/GenBank/DDBJ databases">
        <title>Nocardia seriolae U-1 whole genome shotgun sequence.</title>
        <authorList>
            <person name="Imajoh M."/>
            <person name="Fukumoto Y."/>
            <person name="Sukeda M."/>
            <person name="Yamane J."/>
            <person name="Yamasaki K."/>
            <person name="Shimizu M."/>
            <person name="Ohnishi K."/>
            <person name="Oshima S."/>
        </authorList>
    </citation>
    <scope>NUCLEOTIDE SEQUENCE [LARGE SCALE GENOMIC DNA]</scope>
    <source>
        <strain evidence="4">U-1</strain>
    </source>
</reference>
<dbReference type="InterPro" id="IPR036390">
    <property type="entry name" value="WH_DNA-bd_sf"/>
</dbReference>
<dbReference type="InterPro" id="IPR005471">
    <property type="entry name" value="Tscrpt_reg_IclR_N"/>
</dbReference>
<dbReference type="Gene3D" id="1.10.10.10">
    <property type="entry name" value="Winged helix-like DNA-binding domain superfamily/Winged helix DNA-binding domain"/>
    <property type="match status" value="1"/>
</dbReference>
<accession>A0A0B8N6Y4</accession>
<dbReference type="InterPro" id="IPR036388">
    <property type="entry name" value="WH-like_DNA-bd_sf"/>
</dbReference>
<keyword evidence="4" id="KW-1185">Reference proteome</keyword>
<name>A0A0B8N6Y4_9NOCA</name>
<dbReference type="AlphaFoldDB" id="A0A0B8N6Y4"/>
<reference evidence="2 5" key="3">
    <citation type="submission" date="2016-10" db="EMBL/GenBank/DDBJ databases">
        <title>Genome sequence of Nocardia seriolae strain EM150506, isolated from Anguila japonica.</title>
        <authorList>
            <person name="Han H.-J."/>
        </authorList>
    </citation>
    <scope>NUCLEOTIDE SEQUENCE [LARGE SCALE GENOMIC DNA]</scope>
    <source>
        <strain evidence="2 5">EM150506</strain>
    </source>
</reference>
<sequence>MAFTESEAKVLGALASLDPPHALTVRQLCRTTRLPETSVHRALLRLSRTGLAMSTRQGPAGWHCTDRGRLAITRPVYRDYAGVRP</sequence>
<dbReference type="Proteomes" id="UP000180166">
    <property type="component" value="Chromosome"/>
</dbReference>
<evidence type="ECO:0000313" key="2">
    <source>
        <dbReference type="EMBL" id="APA95657.1"/>
    </source>
</evidence>
<dbReference type="Pfam" id="PF09339">
    <property type="entry name" value="HTH_IclR"/>
    <property type="match status" value="1"/>
</dbReference>
<dbReference type="GeneID" id="300969436"/>
<dbReference type="OrthoDB" id="4556368at2"/>
<dbReference type="RefSeq" id="WP_071812170.1">
    <property type="nucleotide sequence ID" value="NZ_AP017900.1"/>
</dbReference>
<gene>
    <name evidence="2" type="ORF">NS506_01586</name>
    <name evidence="3" type="ORF">NSK11_contig00059-0052</name>
</gene>
<dbReference type="EMBL" id="CP017839">
    <property type="protein sequence ID" value="APA95657.1"/>
    <property type="molecule type" value="Genomic_DNA"/>
</dbReference>
<dbReference type="Proteomes" id="UP000037179">
    <property type="component" value="Unassembled WGS sequence"/>
</dbReference>